<keyword evidence="3" id="KW-1185">Reference proteome</keyword>
<evidence type="ECO:0000256" key="1">
    <source>
        <dbReference type="SAM" id="MobiDB-lite"/>
    </source>
</evidence>
<feature type="region of interest" description="Disordered" evidence="1">
    <location>
        <begin position="106"/>
        <end position="130"/>
    </location>
</feature>
<accession>A0A3G9JE43</accession>
<dbReference type="Pfam" id="PF15980">
    <property type="entry name" value="ComGF"/>
    <property type="match status" value="1"/>
</dbReference>
<organism evidence="2 3">
    <name type="scientific">Intestinibaculum porci</name>
    <dbReference type="NCBI Taxonomy" id="2487118"/>
    <lineage>
        <taxon>Bacteria</taxon>
        <taxon>Bacillati</taxon>
        <taxon>Bacillota</taxon>
        <taxon>Erysipelotrichia</taxon>
        <taxon>Erysipelotrichales</taxon>
        <taxon>Erysipelotrichaceae</taxon>
        <taxon>Intestinibaculum</taxon>
    </lineage>
</organism>
<proteinExistence type="predicted"/>
<evidence type="ECO:0000313" key="2">
    <source>
        <dbReference type="EMBL" id="BBH26635.1"/>
    </source>
</evidence>
<dbReference type="InterPro" id="IPR016977">
    <property type="entry name" value="ComGF"/>
</dbReference>
<dbReference type="KEGG" id="ebm:SG0102_15690"/>
<dbReference type="EMBL" id="AP019309">
    <property type="protein sequence ID" value="BBH26635.1"/>
    <property type="molecule type" value="Genomic_DNA"/>
</dbReference>
<evidence type="ECO:0000313" key="3">
    <source>
        <dbReference type="Proteomes" id="UP000268059"/>
    </source>
</evidence>
<name>A0A3G9JE43_9FIRM</name>
<dbReference type="Proteomes" id="UP000268059">
    <property type="component" value="Chromosome"/>
</dbReference>
<sequence>MKAASVKELKYNEDIPTGAKSLADYLMSATVKSVDETLTYEDYHDGTFQVFLDNKRRLVKKPGYEILMTDIDHVRFFTKGDFLYMNVTRESQEYTYLIGDCYTKLEESKPDEKESEPDEEKKEPENPAKS</sequence>
<reference evidence="2 3" key="1">
    <citation type="submission" date="2018-11" db="EMBL/GenBank/DDBJ databases">
        <title>Novel Erysipelotrichaceae bacterium isolated from small intestine of a swine.</title>
        <authorList>
            <person name="Kim J.S."/>
            <person name="Choe H."/>
            <person name="Lee Y.R."/>
            <person name="Kim K.M."/>
            <person name="Park D.S."/>
        </authorList>
    </citation>
    <scope>NUCLEOTIDE SEQUENCE [LARGE SCALE GENOMIC DNA]</scope>
    <source>
        <strain evidence="2 3">SG0102</strain>
    </source>
</reference>
<gene>
    <name evidence="2" type="ORF">SG0102_15690</name>
</gene>
<dbReference type="InParanoid" id="A0A3G9JE43"/>
<protein>
    <submittedName>
        <fullName evidence="2">Uncharacterized protein</fullName>
    </submittedName>
</protein>
<dbReference type="AlphaFoldDB" id="A0A3G9JE43"/>
<feature type="compositionally biased region" description="Basic and acidic residues" evidence="1">
    <location>
        <begin position="119"/>
        <end position="130"/>
    </location>
</feature>